<organism evidence="6 7">
    <name type="scientific">Phytophthora sojae (strain P6497)</name>
    <name type="common">Soybean stem and root rot agent</name>
    <name type="synonym">Phytophthora megasperma f. sp. glycines</name>
    <dbReference type="NCBI Taxonomy" id="1094619"/>
    <lineage>
        <taxon>Eukaryota</taxon>
        <taxon>Sar</taxon>
        <taxon>Stramenopiles</taxon>
        <taxon>Oomycota</taxon>
        <taxon>Peronosporomycetes</taxon>
        <taxon>Peronosporales</taxon>
        <taxon>Peronosporaceae</taxon>
        <taxon>Phytophthora</taxon>
    </lineage>
</organism>
<dbReference type="InterPro" id="IPR031825">
    <property type="entry name" value="RXLR"/>
</dbReference>
<evidence type="ECO:0000256" key="1">
    <source>
        <dbReference type="ARBA" id="ARBA00004613"/>
    </source>
</evidence>
<accession>G4Z621</accession>
<evidence type="ECO:0000256" key="2">
    <source>
        <dbReference type="ARBA" id="ARBA00010400"/>
    </source>
</evidence>
<comment type="subcellular location">
    <subcellularLocation>
        <location evidence="1 5">Secreted</location>
    </subcellularLocation>
</comment>
<keyword evidence="7" id="KW-1185">Reference proteome</keyword>
<dbReference type="KEGG" id="psoj:PHYSODRAFT_265356"/>
<dbReference type="InParanoid" id="G4Z621"/>
<reference evidence="6 7" key="1">
    <citation type="journal article" date="2006" name="Science">
        <title>Phytophthora genome sequences uncover evolutionary origins and mechanisms of pathogenesis.</title>
        <authorList>
            <person name="Tyler B.M."/>
            <person name="Tripathy S."/>
            <person name="Zhang X."/>
            <person name="Dehal P."/>
            <person name="Jiang R.H."/>
            <person name="Aerts A."/>
            <person name="Arredondo F.D."/>
            <person name="Baxter L."/>
            <person name="Bensasson D."/>
            <person name="Beynon J.L."/>
            <person name="Chapman J."/>
            <person name="Damasceno C.M."/>
            <person name="Dorrance A.E."/>
            <person name="Dou D."/>
            <person name="Dickerman A.W."/>
            <person name="Dubchak I.L."/>
            <person name="Garbelotto M."/>
            <person name="Gijzen M."/>
            <person name="Gordon S.G."/>
            <person name="Govers F."/>
            <person name="Grunwald N.J."/>
            <person name="Huang W."/>
            <person name="Ivors K.L."/>
            <person name="Jones R.W."/>
            <person name="Kamoun S."/>
            <person name="Krampis K."/>
            <person name="Lamour K.H."/>
            <person name="Lee M.K."/>
            <person name="McDonald W.H."/>
            <person name="Medina M."/>
            <person name="Meijer H.J."/>
            <person name="Nordberg E.K."/>
            <person name="Maclean D.J."/>
            <person name="Ospina-Giraldo M.D."/>
            <person name="Morris P.F."/>
            <person name="Phuntumart V."/>
            <person name="Putnam N.H."/>
            <person name="Rash S."/>
            <person name="Rose J.K."/>
            <person name="Sakihama Y."/>
            <person name="Salamov A.A."/>
            <person name="Savidor A."/>
            <person name="Scheuring C.F."/>
            <person name="Smith B.M."/>
            <person name="Sobral B.W."/>
            <person name="Terry A."/>
            <person name="Torto-Alalibo T.A."/>
            <person name="Win J."/>
            <person name="Xu Z."/>
            <person name="Zhang H."/>
            <person name="Grigoriev I.V."/>
            <person name="Rokhsar D.S."/>
            <person name="Boore J.L."/>
        </authorList>
    </citation>
    <scope>NUCLEOTIDE SEQUENCE [LARGE SCALE GENOMIC DNA]</scope>
    <source>
        <strain evidence="6 7">P6497</strain>
    </source>
</reference>
<evidence type="ECO:0000256" key="5">
    <source>
        <dbReference type="RuleBase" id="RU367124"/>
    </source>
</evidence>
<keyword evidence="4 5" id="KW-0732">Signal</keyword>
<evidence type="ECO:0000313" key="7">
    <source>
        <dbReference type="Proteomes" id="UP000002640"/>
    </source>
</evidence>
<comment type="similarity">
    <text evidence="2 5">Belongs to the RxLR effector family.</text>
</comment>
<dbReference type="EMBL" id="JH159153">
    <property type="protein sequence ID" value="EGZ20942.1"/>
    <property type="molecule type" value="Genomic_DNA"/>
</dbReference>
<dbReference type="Pfam" id="PF16810">
    <property type="entry name" value="RXLR"/>
    <property type="match status" value="1"/>
</dbReference>
<dbReference type="Proteomes" id="UP000002640">
    <property type="component" value="Unassembled WGS sequence"/>
</dbReference>
<evidence type="ECO:0000256" key="4">
    <source>
        <dbReference type="ARBA" id="ARBA00022729"/>
    </source>
</evidence>
<proteinExistence type="inferred from homology"/>
<dbReference type="GeneID" id="20639653"/>
<keyword evidence="3 5" id="KW-0964">Secreted</keyword>
<gene>
    <name evidence="6" type="ORF">PHYSODRAFT_265356</name>
</gene>
<dbReference type="RefSeq" id="XP_009523659.1">
    <property type="nucleotide sequence ID" value="XM_009525364.1"/>
</dbReference>
<dbReference type="SMR" id="G4Z621"/>
<dbReference type="AlphaFoldDB" id="G4Z621"/>
<feature type="chain" id="PRO_5045014486" description="RxLR effector protein" evidence="5">
    <location>
        <begin position="21"/>
        <end position="93"/>
    </location>
</feature>
<comment type="function">
    <text evidence="5">Effector that suppresses plant defense responses during pathogen infection.</text>
</comment>
<evidence type="ECO:0000313" key="6">
    <source>
        <dbReference type="EMBL" id="EGZ20942.1"/>
    </source>
</evidence>
<protein>
    <recommendedName>
        <fullName evidence="5">RxLR effector protein</fullName>
    </recommendedName>
</protein>
<evidence type="ECO:0000256" key="3">
    <source>
        <dbReference type="ARBA" id="ARBA00022525"/>
    </source>
</evidence>
<feature type="signal peptide" evidence="5">
    <location>
        <begin position="1"/>
        <end position="20"/>
    </location>
</feature>
<comment type="domain">
    <text evidence="5">The RxLR-dEER motif acts to carry the protein into the host cell cytoplasm through binding to cell surface phosphatidylinositol-3-phosphate.</text>
</comment>
<name>G4Z621_PHYSP</name>
<sequence length="93" mass="10230">MRLPQVLLVVAACFLLTCEALSTGTGSNQAQIVKATSERTISKSEMKAILSELAIEWAKAKANFNHLLFHPKYPQYQARLNEVITTKKLSGAP</sequence>